<comment type="caution">
    <text evidence="1">The sequence shown here is derived from an EMBL/GenBank/DDBJ whole genome shotgun (WGS) entry which is preliminary data.</text>
</comment>
<evidence type="ECO:0000313" key="2">
    <source>
        <dbReference type="Proteomes" id="UP001321749"/>
    </source>
</evidence>
<dbReference type="AlphaFoldDB" id="A0AAV9HLF1"/>
<dbReference type="PANTHER" id="PTHR35040:SF7">
    <property type="entry name" value="FIBRONECTIN TYPE-III DOMAIN-CONTAINING PROTEIN-RELATED"/>
    <property type="match status" value="1"/>
</dbReference>
<dbReference type="PANTHER" id="PTHR35040">
    <property type="match status" value="1"/>
</dbReference>
<dbReference type="Pfam" id="PF12138">
    <property type="entry name" value="Spherulin4"/>
    <property type="match status" value="1"/>
</dbReference>
<name>A0AAV9HLF1_9PEZI</name>
<reference evidence="1" key="2">
    <citation type="submission" date="2023-06" db="EMBL/GenBank/DDBJ databases">
        <authorList>
            <consortium name="Lawrence Berkeley National Laboratory"/>
            <person name="Mondo S.J."/>
            <person name="Hensen N."/>
            <person name="Bonometti L."/>
            <person name="Westerberg I."/>
            <person name="Brannstrom I.O."/>
            <person name="Guillou S."/>
            <person name="Cros-Aarteil S."/>
            <person name="Calhoun S."/>
            <person name="Haridas S."/>
            <person name="Kuo A."/>
            <person name="Pangilinan J."/>
            <person name="Riley R."/>
            <person name="Labutti K."/>
            <person name="Andreopoulos B."/>
            <person name="Lipzen A."/>
            <person name="Chen C."/>
            <person name="Yanf M."/>
            <person name="Daum C."/>
            <person name="Ng V."/>
            <person name="Clum A."/>
            <person name="Steindorff A."/>
            <person name="Ohm R."/>
            <person name="Martin F."/>
            <person name="Silar P."/>
            <person name="Natvig D."/>
            <person name="Lalanne C."/>
            <person name="Gautier V."/>
            <person name="Ament-Velasquez S.L."/>
            <person name="Kruys A."/>
            <person name="Hutchinson M.I."/>
            <person name="Powell A.J."/>
            <person name="Barry K."/>
            <person name="Miller A.N."/>
            <person name="Grigoriev I.V."/>
            <person name="Debuchy R."/>
            <person name="Gladieux P."/>
            <person name="Thoren M.H."/>
            <person name="Johannesson H."/>
        </authorList>
    </citation>
    <scope>NUCLEOTIDE SEQUENCE</scope>
    <source>
        <strain evidence="1">PSN324</strain>
    </source>
</reference>
<sequence>MNSSNSSAPTTPAPGPEEAARPFILVPLYIYPTADSWSPLISAATRHPNQTFYVVVNPANGPGPTPLPDGNYTAALAALSALANAKLLGYVHCSYGQRPAPEIIADIGIYRSWVPSIPISGIFFDESPSDEEHVDYMTNLYGAARSIFSADATAAMEPASSSTSASTSNFITVNNHGIFPHSAGYFDAADYLVPFENRADEWAGEYVQVNLARLDEGARRKSVVIAHSVQGWDDYVKILDEVVEKWGFGGHFLTGVENYDGWCGGWEGYVKLCAGAGKDCEGAR</sequence>
<keyword evidence="2" id="KW-1185">Reference proteome</keyword>
<dbReference type="InterPro" id="IPR021986">
    <property type="entry name" value="Spherulin4"/>
</dbReference>
<accession>A0AAV9HLF1</accession>
<proteinExistence type="predicted"/>
<evidence type="ECO:0000313" key="1">
    <source>
        <dbReference type="EMBL" id="KAK4460741.1"/>
    </source>
</evidence>
<dbReference type="EMBL" id="MU865005">
    <property type="protein sequence ID" value="KAK4460741.1"/>
    <property type="molecule type" value="Genomic_DNA"/>
</dbReference>
<gene>
    <name evidence="1" type="ORF">QBC42DRAFT_180210</name>
</gene>
<protein>
    <submittedName>
        <fullName evidence="1">Cell surface spherulin 4-like protein</fullName>
    </submittedName>
</protein>
<organism evidence="1 2">
    <name type="scientific">Cladorrhinum samala</name>
    <dbReference type="NCBI Taxonomy" id="585594"/>
    <lineage>
        <taxon>Eukaryota</taxon>
        <taxon>Fungi</taxon>
        <taxon>Dikarya</taxon>
        <taxon>Ascomycota</taxon>
        <taxon>Pezizomycotina</taxon>
        <taxon>Sordariomycetes</taxon>
        <taxon>Sordariomycetidae</taxon>
        <taxon>Sordariales</taxon>
        <taxon>Podosporaceae</taxon>
        <taxon>Cladorrhinum</taxon>
    </lineage>
</organism>
<reference evidence="1" key="1">
    <citation type="journal article" date="2023" name="Mol. Phylogenet. Evol.">
        <title>Genome-scale phylogeny and comparative genomics of the fungal order Sordariales.</title>
        <authorList>
            <person name="Hensen N."/>
            <person name="Bonometti L."/>
            <person name="Westerberg I."/>
            <person name="Brannstrom I.O."/>
            <person name="Guillou S."/>
            <person name="Cros-Aarteil S."/>
            <person name="Calhoun S."/>
            <person name="Haridas S."/>
            <person name="Kuo A."/>
            <person name="Mondo S."/>
            <person name="Pangilinan J."/>
            <person name="Riley R."/>
            <person name="LaButti K."/>
            <person name="Andreopoulos B."/>
            <person name="Lipzen A."/>
            <person name="Chen C."/>
            <person name="Yan M."/>
            <person name="Daum C."/>
            <person name="Ng V."/>
            <person name="Clum A."/>
            <person name="Steindorff A."/>
            <person name="Ohm R.A."/>
            <person name="Martin F."/>
            <person name="Silar P."/>
            <person name="Natvig D.O."/>
            <person name="Lalanne C."/>
            <person name="Gautier V."/>
            <person name="Ament-Velasquez S.L."/>
            <person name="Kruys A."/>
            <person name="Hutchinson M.I."/>
            <person name="Powell A.J."/>
            <person name="Barry K."/>
            <person name="Miller A.N."/>
            <person name="Grigoriev I.V."/>
            <person name="Debuchy R."/>
            <person name="Gladieux P."/>
            <person name="Hiltunen Thoren M."/>
            <person name="Johannesson H."/>
        </authorList>
    </citation>
    <scope>NUCLEOTIDE SEQUENCE</scope>
    <source>
        <strain evidence="1">PSN324</strain>
    </source>
</reference>
<dbReference type="Proteomes" id="UP001321749">
    <property type="component" value="Unassembled WGS sequence"/>
</dbReference>